<feature type="compositionally biased region" description="Basic and acidic residues" evidence="1">
    <location>
        <begin position="506"/>
        <end position="525"/>
    </location>
</feature>
<organism evidence="3 4">
    <name type="scientific">Ceutorhynchus assimilis</name>
    <name type="common">cabbage seed weevil</name>
    <dbReference type="NCBI Taxonomy" id="467358"/>
    <lineage>
        <taxon>Eukaryota</taxon>
        <taxon>Metazoa</taxon>
        <taxon>Ecdysozoa</taxon>
        <taxon>Arthropoda</taxon>
        <taxon>Hexapoda</taxon>
        <taxon>Insecta</taxon>
        <taxon>Pterygota</taxon>
        <taxon>Neoptera</taxon>
        <taxon>Endopterygota</taxon>
        <taxon>Coleoptera</taxon>
        <taxon>Polyphaga</taxon>
        <taxon>Cucujiformia</taxon>
        <taxon>Curculionidae</taxon>
        <taxon>Ceutorhynchinae</taxon>
        <taxon>Ceutorhynchus</taxon>
    </lineage>
</organism>
<dbReference type="Gene3D" id="6.10.140.2220">
    <property type="match status" value="1"/>
</dbReference>
<dbReference type="Proteomes" id="UP001152799">
    <property type="component" value="Chromosome 9"/>
</dbReference>
<feature type="region of interest" description="Disordered" evidence="1">
    <location>
        <begin position="506"/>
        <end position="535"/>
    </location>
</feature>
<dbReference type="GO" id="GO:0008276">
    <property type="term" value="F:protein methyltransferase activity"/>
    <property type="evidence" value="ECO:0007669"/>
    <property type="project" value="UniProtKB-ARBA"/>
</dbReference>
<protein>
    <recommendedName>
        <fullName evidence="2">SET domain-containing protein</fullName>
    </recommendedName>
</protein>
<feature type="compositionally biased region" description="Basic residues" evidence="1">
    <location>
        <begin position="526"/>
        <end position="535"/>
    </location>
</feature>
<dbReference type="InterPro" id="IPR001214">
    <property type="entry name" value="SET_dom"/>
</dbReference>
<dbReference type="PROSITE" id="PS50280">
    <property type="entry name" value="SET"/>
    <property type="match status" value="1"/>
</dbReference>
<sequence length="535" mass="61811">MASKTYKILHNDVLGNYMVANEDLKQGKLIFKEAPVLVGPHLNGPARCFKCLKTINLLMCSFCDSCNTALMCADYCQGTHHTEEECLTLKTQKVKGQILAENPSVIFPLRVLLLSIYNPKAFEEVLKLEPHLEKRRDTAIWRRHRISVEEILKETNLLRKEDIEEELVQKVCGILDVNAFEVRPPLDLSITNPEKQCLRGLYPVASIMAHDCSANTHIAVDDNFLMSVYASVDIKENETIFNNYASVLQGNQDRQDTLLEGKYFSCACKRCKDPSELGTEISSLICHKCRKGLLRFTEMEKSFKIWQCYQCKLCFKDFLINLAIDEGRRRINDLDLTDIQAMEKLYKNLLLTFHPNHYLLLELKQNMVGLYSKLPPTKNNLNRKIDLCGRLMSVFSKLEPGISRAKALTMYELQSAIVEISNKQYREKEINQERLILELQTAERILKDSVKYLLYEPPKSPEGRMAQLALNELKLLRNSIKNIQQNILVGNNEVNDKKAEITKRLKDKLERNKKKEKENVEEKPISRRKQKNKKK</sequence>
<dbReference type="GO" id="GO:0008170">
    <property type="term" value="F:N-methyltransferase activity"/>
    <property type="evidence" value="ECO:0007669"/>
    <property type="project" value="UniProtKB-ARBA"/>
</dbReference>
<evidence type="ECO:0000259" key="2">
    <source>
        <dbReference type="PROSITE" id="PS50280"/>
    </source>
</evidence>
<evidence type="ECO:0000256" key="1">
    <source>
        <dbReference type="SAM" id="MobiDB-lite"/>
    </source>
</evidence>
<dbReference type="OrthoDB" id="77368at2759"/>
<proteinExistence type="predicted"/>
<dbReference type="EMBL" id="OU892285">
    <property type="protein sequence ID" value="CAG9773984.1"/>
    <property type="molecule type" value="Genomic_DNA"/>
</dbReference>
<name>A0A9N9N3V1_9CUCU</name>
<dbReference type="GO" id="GO:0008757">
    <property type="term" value="F:S-adenosylmethionine-dependent methyltransferase activity"/>
    <property type="evidence" value="ECO:0007669"/>
    <property type="project" value="UniProtKB-ARBA"/>
</dbReference>
<dbReference type="AlphaFoldDB" id="A0A9N9N3V1"/>
<evidence type="ECO:0000313" key="3">
    <source>
        <dbReference type="EMBL" id="CAG9773984.1"/>
    </source>
</evidence>
<dbReference type="InterPro" id="IPR053010">
    <property type="entry name" value="SET_SmydA-8"/>
</dbReference>
<feature type="domain" description="SET" evidence="2">
    <location>
        <begin position="1"/>
        <end position="245"/>
    </location>
</feature>
<dbReference type="PANTHER" id="PTHR46455">
    <property type="entry name" value="SET AND MYND DOMAIN CONTAINING, ARTHROPOD-SPECIFIC, MEMBER 4, ISOFORM A"/>
    <property type="match status" value="1"/>
</dbReference>
<keyword evidence="4" id="KW-1185">Reference proteome</keyword>
<dbReference type="InterPro" id="IPR046341">
    <property type="entry name" value="SET_dom_sf"/>
</dbReference>
<dbReference type="PANTHER" id="PTHR46455:SF6">
    <property type="entry name" value="RE22408P-RELATED"/>
    <property type="match status" value="1"/>
</dbReference>
<dbReference type="SUPFAM" id="SSF82199">
    <property type="entry name" value="SET domain"/>
    <property type="match status" value="1"/>
</dbReference>
<accession>A0A9N9N3V1</accession>
<dbReference type="Gene3D" id="1.10.220.160">
    <property type="match status" value="1"/>
</dbReference>
<dbReference type="Gene3D" id="2.170.270.10">
    <property type="entry name" value="SET domain"/>
    <property type="match status" value="1"/>
</dbReference>
<evidence type="ECO:0000313" key="4">
    <source>
        <dbReference type="Proteomes" id="UP001152799"/>
    </source>
</evidence>
<gene>
    <name evidence="3" type="ORF">CEUTPL_LOCUS14368</name>
</gene>
<reference evidence="3" key="1">
    <citation type="submission" date="2022-01" db="EMBL/GenBank/DDBJ databases">
        <authorList>
            <person name="King R."/>
        </authorList>
    </citation>
    <scope>NUCLEOTIDE SEQUENCE</scope>
</reference>
<dbReference type="Pfam" id="PF00856">
    <property type="entry name" value="SET"/>
    <property type="match status" value="1"/>
</dbReference>
<dbReference type="CDD" id="cd20071">
    <property type="entry name" value="SET_SMYD"/>
    <property type="match status" value="1"/>
</dbReference>